<evidence type="ECO:0000256" key="2">
    <source>
        <dbReference type="ARBA" id="ARBA00022692"/>
    </source>
</evidence>
<keyword evidence="7" id="KW-1185">Reference proteome</keyword>
<feature type="transmembrane region" description="Helical" evidence="5">
    <location>
        <begin position="94"/>
        <end position="113"/>
    </location>
</feature>
<name>A0A2M9D0Z0_9CELL</name>
<keyword evidence="4 5" id="KW-0472">Membrane</keyword>
<feature type="transmembrane region" description="Helical" evidence="5">
    <location>
        <begin position="69"/>
        <end position="88"/>
    </location>
</feature>
<accession>A0A2M9D0Z0</accession>
<dbReference type="Proteomes" id="UP000231693">
    <property type="component" value="Unassembled WGS sequence"/>
</dbReference>
<keyword evidence="3 5" id="KW-1133">Transmembrane helix</keyword>
<dbReference type="GO" id="GO:0016020">
    <property type="term" value="C:membrane"/>
    <property type="evidence" value="ECO:0007669"/>
    <property type="project" value="UniProtKB-SubCell"/>
</dbReference>
<evidence type="ECO:0000256" key="1">
    <source>
        <dbReference type="ARBA" id="ARBA00004141"/>
    </source>
</evidence>
<dbReference type="RefSeq" id="WP_100422158.1">
    <property type="nucleotide sequence ID" value="NZ_BOOX01000010.1"/>
</dbReference>
<feature type="transmembrane region" description="Helical" evidence="5">
    <location>
        <begin position="43"/>
        <end position="64"/>
    </location>
</feature>
<dbReference type="Pfam" id="PF13564">
    <property type="entry name" value="DoxX_2"/>
    <property type="match status" value="1"/>
</dbReference>
<evidence type="ECO:0000256" key="3">
    <source>
        <dbReference type="ARBA" id="ARBA00022989"/>
    </source>
</evidence>
<keyword evidence="2 5" id="KW-0812">Transmembrane</keyword>
<comment type="subcellular location">
    <subcellularLocation>
        <location evidence="1">Membrane</location>
        <topology evidence="1">Multi-pass membrane protein</topology>
    </subcellularLocation>
</comment>
<evidence type="ECO:0000256" key="4">
    <source>
        <dbReference type="ARBA" id="ARBA00023136"/>
    </source>
</evidence>
<reference evidence="6 7" key="1">
    <citation type="submission" date="2017-11" db="EMBL/GenBank/DDBJ databases">
        <title>Genomic Encyclopedia of Archaeal and Bacterial Type Strains, Phase II (KMG-II): From Individual Species to Whole Genera.</title>
        <authorList>
            <person name="Goeker M."/>
        </authorList>
    </citation>
    <scope>NUCLEOTIDE SEQUENCE [LARGE SCALE GENOMIC DNA]</scope>
    <source>
        <strain evidence="6 7">DSM 25478</strain>
    </source>
</reference>
<proteinExistence type="predicted"/>
<protein>
    <submittedName>
        <fullName evidence="6">DoxX-like protein</fullName>
    </submittedName>
</protein>
<dbReference type="AlphaFoldDB" id="A0A2M9D0Z0"/>
<dbReference type="InterPro" id="IPR032808">
    <property type="entry name" value="DoxX"/>
</dbReference>
<dbReference type="EMBL" id="PGFE01000001">
    <property type="protein sequence ID" value="PJJ77852.1"/>
    <property type="molecule type" value="Genomic_DNA"/>
</dbReference>
<evidence type="ECO:0000313" key="6">
    <source>
        <dbReference type="EMBL" id="PJJ77852.1"/>
    </source>
</evidence>
<dbReference type="OrthoDB" id="165191at2"/>
<organism evidence="6 7">
    <name type="scientific">Sediminihabitans luteus</name>
    <dbReference type="NCBI Taxonomy" id="1138585"/>
    <lineage>
        <taxon>Bacteria</taxon>
        <taxon>Bacillati</taxon>
        <taxon>Actinomycetota</taxon>
        <taxon>Actinomycetes</taxon>
        <taxon>Micrococcales</taxon>
        <taxon>Cellulomonadaceae</taxon>
        <taxon>Sediminihabitans</taxon>
    </lineage>
</organism>
<evidence type="ECO:0000313" key="7">
    <source>
        <dbReference type="Proteomes" id="UP000231693"/>
    </source>
</evidence>
<sequence length="115" mass="11534">MFIAAAIVSVVLALACVMSGAGKVKQVEALTTQLTGLGVKQQHIPLLGALLLAGAVGLVVGLWWAPIGIAAAVCLALYFAGAVVTHLRAGDKNVAPVVVLMLLAVAAAVLRILSA</sequence>
<evidence type="ECO:0000256" key="5">
    <source>
        <dbReference type="SAM" id="Phobius"/>
    </source>
</evidence>
<comment type="caution">
    <text evidence="6">The sequence shown here is derived from an EMBL/GenBank/DDBJ whole genome shotgun (WGS) entry which is preliminary data.</text>
</comment>
<gene>
    <name evidence="6" type="ORF">CLV28_1078</name>
</gene>